<dbReference type="InterPro" id="IPR006311">
    <property type="entry name" value="TAT_signal"/>
</dbReference>
<dbReference type="InterPro" id="IPR051262">
    <property type="entry name" value="SMP-30/CGR1_Lactonase"/>
</dbReference>
<protein>
    <submittedName>
        <fullName evidence="3">Twin-arginine translocation signal domain-containing protein</fullName>
    </submittedName>
</protein>
<dbReference type="PANTHER" id="PTHR47572">
    <property type="entry name" value="LIPOPROTEIN-RELATED"/>
    <property type="match status" value="1"/>
</dbReference>
<dbReference type="PROSITE" id="PS51318">
    <property type="entry name" value="TAT"/>
    <property type="match status" value="1"/>
</dbReference>
<dbReference type="PANTHER" id="PTHR47572:SF5">
    <property type="entry name" value="BLR2277 PROTEIN"/>
    <property type="match status" value="1"/>
</dbReference>
<dbReference type="InterPro" id="IPR011042">
    <property type="entry name" value="6-blade_b-propeller_TolB-like"/>
</dbReference>
<dbReference type="NCBIfam" id="TIGR01409">
    <property type="entry name" value="TAT_signal_seq"/>
    <property type="match status" value="1"/>
</dbReference>
<dbReference type="Proteomes" id="UP000462865">
    <property type="component" value="Unassembled WGS sequence"/>
</dbReference>
<evidence type="ECO:0000313" key="4">
    <source>
        <dbReference type="Proteomes" id="UP000462865"/>
    </source>
</evidence>
<dbReference type="InterPro" id="IPR019546">
    <property type="entry name" value="TAT_signal_bac_arc"/>
</dbReference>
<dbReference type="EMBL" id="WKZA01000013">
    <property type="protein sequence ID" value="MSA94375.1"/>
    <property type="molecule type" value="Genomic_DNA"/>
</dbReference>
<accession>A0A7K0I9Z2</accession>
<gene>
    <name evidence="3" type="ORF">GKG38_04730</name>
</gene>
<feature type="region of interest" description="Disordered" evidence="1">
    <location>
        <begin position="33"/>
        <end position="52"/>
    </location>
</feature>
<feature type="domain" description="SMP-30/Gluconolactonase/LRE-like region" evidence="2">
    <location>
        <begin position="78"/>
        <end position="237"/>
    </location>
</feature>
<evidence type="ECO:0000313" key="3">
    <source>
        <dbReference type="EMBL" id="MSA94375.1"/>
    </source>
</evidence>
<dbReference type="InterPro" id="IPR013658">
    <property type="entry name" value="SGL"/>
</dbReference>
<dbReference type="RefSeq" id="WP_154270219.1">
    <property type="nucleotide sequence ID" value="NZ_WKZA01000013.1"/>
</dbReference>
<dbReference type="Gene3D" id="2.120.10.30">
    <property type="entry name" value="TolB, C-terminal domain"/>
    <property type="match status" value="1"/>
</dbReference>
<evidence type="ECO:0000259" key="2">
    <source>
        <dbReference type="Pfam" id="PF08450"/>
    </source>
</evidence>
<sequence>MDETMVNRRSFVKGLGLMGGVAAMGMIAGCSSEPATANDADPKEQPQAEAQPSVLAEGASWELVAHVEDGGLIEGLNFSQDGTLWFIDVVKGRIHKVVDGEAVTVHDNEGKSMPNGAKFIDGTTMLITDRSQGLCRYDTETGEYSVWVPNFNGTPFNGLNDLVLDGQGGAYFTDPGQSDYFKRIGCVYYVKYNEDEPALQLIQDGIAYPNGITLSPDGQFIYVAEFNTNSLVCIPSAAPARSSRSRAAMPARTPAASISAARGKRSGFSRKYRTSSATRIAKSNASFDRFMGPSSVVAWNGKLPCAFHDSETRRRKTSFGMRFWETVFARSASLPNQPLTRIPLPENVGFS</sequence>
<organism evidence="3 4">
    <name type="scientific">Gordonibacter urolithinfaciens</name>
    <dbReference type="NCBI Taxonomy" id="1335613"/>
    <lineage>
        <taxon>Bacteria</taxon>
        <taxon>Bacillati</taxon>
        <taxon>Actinomycetota</taxon>
        <taxon>Coriobacteriia</taxon>
        <taxon>Eggerthellales</taxon>
        <taxon>Eggerthellaceae</taxon>
        <taxon>Gordonibacter</taxon>
    </lineage>
</organism>
<dbReference type="SUPFAM" id="SSF63829">
    <property type="entry name" value="Calcium-dependent phosphotriesterase"/>
    <property type="match status" value="1"/>
</dbReference>
<reference evidence="3 4" key="1">
    <citation type="journal article" date="2019" name="Nat. Med.">
        <title>A library of human gut bacterial isolates paired with longitudinal multiomics data enables mechanistic microbiome research.</title>
        <authorList>
            <person name="Poyet M."/>
            <person name="Groussin M."/>
            <person name="Gibbons S.M."/>
            <person name="Avila-Pacheco J."/>
            <person name="Jiang X."/>
            <person name="Kearney S.M."/>
            <person name="Perrotta A.R."/>
            <person name="Berdy B."/>
            <person name="Zhao S."/>
            <person name="Lieberman T.D."/>
            <person name="Swanson P.K."/>
            <person name="Smith M."/>
            <person name="Roesemann S."/>
            <person name="Alexander J.E."/>
            <person name="Rich S.A."/>
            <person name="Livny J."/>
            <person name="Vlamakis H."/>
            <person name="Clish C."/>
            <person name="Bullock K."/>
            <person name="Deik A."/>
            <person name="Scott J."/>
            <person name="Pierce K.A."/>
            <person name="Xavier R.J."/>
            <person name="Alm E.J."/>
        </authorList>
    </citation>
    <scope>NUCLEOTIDE SEQUENCE [LARGE SCALE GENOMIC DNA]</scope>
    <source>
        <strain evidence="3 4">BIOML-A1</strain>
    </source>
</reference>
<proteinExistence type="predicted"/>
<dbReference type="AlphaFoldDB" id="A0A7K0I9Z2"/>
<dbReference type="Pfam" id="PF08450">
    <property type="entry name" value="SGL"/>
    <property type="match status" value="1"/>
</dbReference>
<evidence type="ECO:0000256" key="1">
    <source>
        <dbReference type="SAM" id="MobiDB-lite"/>
    </source>
</evidence>
<name>A0A7K0I9Z2_9ACTN</name>
<comment type="caution">
    <text evidence="3">The sequence shown here is derived from an EMBL/GenBank/DDBJ whole genome shotgun (WGS) entry which is preliminary data.</text>
</comment>